<evidence type="ECO:0008006" key="6">
    <source>
        <dbReference type="Google" id="ProtNLM"/>
    </source>
</evidence>
<dbReference type="EMBL" id="MG676470">
    <property type="protein sequence ID" value="AUG84993.1"/>
    <property type="molecule type" value="Genomic_DNA"/>
</dbReference>
<gene>
    <name evidence="2" type="ORF">Sputnik2_R6</name>
</gene>
<dbReference type="SMR" id="I0CEP7"/>
<evidence type="ECO:0000313" key="3">
    <source>
        <dbReference type="EMBL" id="AUG84993.1"/>
    </source>
</evidence>
<dbReference type="InterPro" id="IPR050149">
    <property type="entry name" value="Collagen_superfamily"/>
</dbReference>
<evidence type="ECO:0000313" key="2">
    <source>
        <dbReference type="EMBL" id="AFH75260.1"/>
    </source>
</evidence>
<reference evidence="3 5" key="2">
    <citation type="submission" date="2017-12" db="EMBL/GenBank/DDBJ databases">
        <title>The genome of Rio Negro, a Sputnik-2 isolate.</title>
        <authorList>
            <person name="Borges I."/>
            <person name="Karen L."/>
            <person name="Assis F."/>
            <person name="Abrahao J."/>
        </authorList>
    </citation>
    <scope>NUCLEOTIDE SEQUENCE [LARGE SCALE GENOMIC DNA]</scope>
    <source>
        <strain evidence="3">Rio Negro</strain>
    </source>
</reference>
<dbReference type="Proteomes" id="UP000241006">
    <property type="component" value="Segment"/>
</dbReference>
<dbReference type="PANTHER" id="PTHR24023:SF914">
    <property type="entry name" value="OTOLIN-1"/>
    <property type="match status" value="1"/>
</dbReference>
<evidence type="ECO:0000313" key="5">
    <source>
        <dbReference type="Proteomes" id="UP000241006"/>
    </source>
</evidence>
<reference evidence="2 4" key="1">
    <citation type="journal article" date="2012" name="Proc. Natl. Acad. Sci. U.S.A.">
        <title>Provirophages and transpovirons as the diverse mobilome of giant viruses.</title>
        <authorList>
            <person name="Desnues C."/>
            <person name="La Scola B."/>
            <person name="Yutin N."/>
            <person name="Fournous G."/>
            <person name="Robert C."/>
            <person name="Azza S."/>
            <person name="Jardot P."/>
            <person name="Monteil S."/>
            <person name="Campocasso A."/>
            <person name="Koonin E.V."/>
            <person name="Raoult D."/>
        </authorList>
    </citation>
    <scope>NUCLEOTIDE SEQUENCE [LARGE SCALE GENOMIC DNA]</scope>
</reference>
<protein>
    <recommendedName>
        <fullName evidence="6">Collagen-like protein</fullName>
    </recommendedName>
</protein>
<dbReference type="PANTHER" id="PTHR24023">
    <property type="entry name" value="COLLAGEN ALPHA"/>
    <property type="match status" value="1"/>
</dbReference>
<evidence type="ECO:0000256" key="1">
    <source>
        <dbReference type="SAM" id="MobiDB-lite"/>
    </source>
</evidence>
<dbReference type="Pfam" id="PF01391">
    <property type="entry name" value="Collagen"/>
    <property type="match status" value="1"/>
</dbReference>
<proteinExistence type="predicted"/>
<dbReference type="GO" id="GO:0005615">
    <property type="term" value="C:extracellular space"/>
    <property type="evidence" value="ECO:0007669"/>
    <property type="project" value="TreeGrafter"/>
</dbReference>
<feature type="region of interest" description="Disordered" evidence="1">
    <location>
        <begin position="1"/>
        <end position="183"/>
    </location>
</feature>
<feature type="compositionally biased region" description="Polar residues" evidence="1">
    <location>
        <begin position="1"/>
        <end position="41"/>
    </location>
</feature>
<dbReference type="InterPro" id="IPR008160">
    <property type="entry name" value="Collagen"/>
</dbReference>
<dbReference type="GO" id="GO:0030198">
    <property type="term" value="P:extracellular matrix organization"/>
    <property type="evidence" value="ECO:0007669"/>
    <property type="project" value="TreeGrafter"/>
</dbReference>
<sequence>MSLSTLFSPNTYNINSKSQTLNNLPSNPTSQTNTLWSNNAYNPPHLMFGSTDLSNGGGGGGQKGEKGDKGETGSNGLKGETGSNGLKGETGSGDKGDKGDSGTDGLKGQAGTDGLKGQAGTDGLKGDSGTDGLKGQTGNDGLKGQAGNDGIKGDKGEPGNDGLKGQTGTQGIKGDPGAKGDPGTSVVLSSGIWTPSVTFSTIFTGITPSTSIYSRIGNIVTFSIFTNATIPANMASGIIYFTVPVASSDFNGNNVIGTASITGNSTGVVQYGILTATASTAGIVLSMKIQASTSISVAIYATGQYFIPPG</sequence>
<dbReference type="Proteomes" id="UP000005001">
    <property type="component" value="Segment"/>
</dbReference>
<accession>I0CEP7</accession>
<dbReference type="EMBL" id="JN603369">
    <property type="protein sequence ID" value="AFH75260.1"/>
    <property type="molecule type" value="Genomic_DNA"/>
</dbReference>
<evidence type="ECO:0000313" key="4">
    <source>
        <dbReference type="Proteomes" id="UP000005001"/>
    </source>
</evidence>
<dbReference type="GO" id="GO:0030020">
    <property type="term" value="F:extracellular matrix structural constituent conferring tensile strength"/>
    <property type="evidence" value="ECO:0007669"/>
    <property type="project" value="TreeGrafter"/>
</dbReference>
<name>I0CEP7_9VIRU</name>
<organism evidence="2 4">
    <name type="scientific">Sputnik virophage 2</name>
    <dbReference type="NCBI Taxonomy" id="1133031"/>
    <lineage>
        <taxon>Viruses</taxon>
        <taxon>Varidnaviria</taxon>
        <taxon>Bamfordvirae</taxon>
        <taxon>Preplasmiviricota</taxon>
        <taxon>Polisuviricotina</taxon>
        <taxon>Virophaviricetes</taxon>
        <taxon>Mividavirales</taxon>
        <taxon>Sputniviroviridae</taxon>
        <taxon>Sputnikvirus</taxon>
        <taxon>Sputnikvirus mimiviri</taxon>
        <taxon>Mimivirus-dependent virus Sputnik</taxon>
    </lineage>
</organism>
<feature type="compositionally biased region" description="Basic and acidic residues" evidence="1">
    <location>
        <begin position="92"/>
        <end position="101"/>
    </location>
</feature>
<dbReference type="GO" id="GO:0031012">
    <property type="term" value="C:extracellular matrix"/>
    <property type="evidence" value="ECO:0007669"/>
    <property type="project" value="TreeGrafter"/>
</dbReference>